<protein>
    <submittedName>
        <fullName evidence="1">Uncharacterized protein</fullName>
    </submittedName>
</protein>
<proteinExistence type="predicted"/>
<dbReference type="AlphaFoldDB" id="A0A8H7Z7G2"/>
<name>A0A8H7Z7G2_AJECA</name>
<organism evidence="1 2">
    <name type="scientific">Ajellomyces capsulatus</name>
    <name type="common">Darling's disease fungus</name>
    <name type="synonym">Histoplasma capsulatum</name>
    <dbReference type="NCBI Taxonomy" id="5037"/>
    <lineage>
        <taxon>Eukaryota</taxon>
        <taxon>Fungi</taxon>
        <taxon>Dikarya</taxon>
        <taxon>Ascomycota</taxon>
        <taxon>Pezizomycotina</taxon>
        <taxon>Eurotiomycetes</taxon>
        <taxon>Eurotiomycetidae</taxon>
        <taxon>Onygenales</taxon>
        <taxon>Ajellomycetaceae</taxon>
        <taxon>Histoplasma</taxon>
    </lineage>
</organism>
<evidence type="ECO:0000313" key="1">
    <source>
        <dbReference type="EMBL" id="KAG5303192.1"/>
    </source>
</evidence>
<dbReference type="VEuPathDB" id="FungiDB:I7I52_01110"/>
<dbReference type="EMBL" id="JAEVHI010000001">
    <property type="protein sequence ID" value="KAG5303192.1"/>
    <property type="molecule type" value="Genomic_DNA"/>
</dbReference>
<reference evidence="1 2" key="1">
    <citation type="submission" date="2021-01" db="EMBL/GenBank/DDBJ databases">
        <title>Chromosome-level genome assembly of a human fungal pathogen reveals clustering of transcriptionally co-regulated genes.</title>
        <authorList>
            <person name="Voorhies M."/>
            <person name="Cohen S."/>
            <person name="Shea T.P."/>
            <person name="Petrus S."/>
            <person name="Munoz J.F."/>
            <person name="Poplawski S."/>
            <person name="Goldman W.E."/>
            <person name="Michael T."/>
            <person name="Cuomo C.A."/>
            <person name="Sil A."/>
            <person name="Beyhan S."/>
        </authorList>
    </citation>
    <scope>NUCLEOTIDE SEQUENCE [LARGE SCALE GENOMIC DNA]</scope>
    <source>
        <strain evidence="1 2">G184AR</strain>
    </source>
</reference>
<evidence type="ECO:0000313" key="2">
    <source>
        <dbReference type="Proteomes" id="UP000670092"/>
    </source>
</evidence>
<accession>A0A8H7Z7G2</accession>
<gene>
    <name evidence="1" type="ORF">I7I52_01110</name>
</gene>
<sequence length="99" mass="11356">MLLTVPCSLTTPHLVILSSSLCAMYSILHCRERLNLFFFNNTVLSHTHLPLAAENGSCPMLYRFRSYGNEKLCISFSRNFPSSIAPIYPCMHQFRNEQL</sequence>
<dbReference type="Proteomes" id="UP000670092">
    <property type="component" value="Unassembled WGS sequence"/>
</dbReference>
<comment type="caution">
    <text evidence="1">The sequence shown here is derived from an EMBL/GenBank/DDBJ whole genome shotgun (WGS) entry which is preliminary data.</text>
</comment>